<keyword evidence="1" id="KW-0472">Membrane</keyword>
<feature type="transmembrane region" description="Helical" evidence="1">
    <location>
        <begin position="90"/>
        <end position="117"/>
    </location>
</feature>
<keyword evidence="1" id="KW-1133">Transmembrane helix</keyword>
<feature type="transmembrane region" description="Helical" evidence="1">
    <location>
        <begin position="53"/>
        <end position="70"/>
    </location>
</feature>
<name>A0A0F9BA81_9ZZZZ</name>
<gene>
    <name evidence="2" type="ORF">LCGC14_2471300</name>
</gene>
<dbReference type="EMBL" id="LAZR01038705">
    <property type="protein sequence ID" value="KKL18859.1"/>
    <property type="molecule type" value="Genomic_DNA"/>
</dbReference>
<organism evidence="2">
    <name type="scientific">marine sediment metagenome</name>
    <dbReference type="NCBI Taxonomy" id="412755"/>
    <lineage>
        <taxon>unclassified sequences</taxon>
        <taxon>metagenomes</taxon>
        <taxon>ecological metagenomes</taxon>
    </lineage>
</organism>
<keyword evidence="1" id="KW-0812">Transmembrane</keyword>
<feature type="transmembrane region" description="Helical" evidence="1">
    <location>
        <begin position="159"/>
        <end position="184"/>
    </location>
</feature>
<feature type="transmembrane region" description="Helical" evidence="1">
    <location>
        <begin position="129"/>
        <end position="147"/>
    </location>
</feature>
<comment type="caution">
    <text evidence="2">The sequence shown here is derived from an EMBL/GenBank/DDBJ whole genome shotgun (WGS) entry which is preliminary data.</text>
</comment>
<evidence type="ECO:0000313" key="2">
    <source>
        <dbReference type="EMBL" id="KKL18859.1"/>
    </source>
</evidence>
<feature type="non-terminal residue" evidence="2">
    <location>
        <position position="1"/>
    </location>
</feature>
<reference evidence="2" key="1">
    <citation type="journal article" date="2015" name="Nature">
        <title>Complex archaea that bridge the gap between prokaryotes and eukaryotes.</title>
        <authorList>
            <person name="Spang A."/>
            <person name="Saw J.H."/>
            <person name="Jorgensen S.L."/>
            <person name="Zaremba-Niedzwiedzka K."/>
            <person name="Martijn J."/>
            <person name="Lind A.E."/>
            <person name="van Eijk R."/>
            <person name="Schleper C."/>
            <person name="Guy L."/>
            <person name="Ettema T.J."/>
        </authorList>
    </citation>
    <scope>NUCLEOTIDE SEQUENCE</scope>
</reference>
<evidence type="ECO:0000256" key="1">
    <source>
        <dbReference type="SAM" id="Phobius"/>
    </source>
</evidence>
<accession>A0A0F9BA81</accession>
<protein>
    <submittedName>
        <fullName evidence="2">Uncharacterized protein</fullName>
    </submittedName>
</protein>
<proteinExistence type="predicted"/>
<sequence length="187" mass="20616">QVDLILVALIPLLSSKGWKAGYAAAFITLKPISAIIILPWFIIQWLREQPKTVLYFVLASLCIHLAPLLIEPRILFEWISVIMNSGTDHYLGGIGVWLLDGIHPLFLLLSSLVLIALALISKRAAVSRALLALANPFAMFYHAVYLINERSSVRSILMANLGFVLAAITKSLAPLILIPTAFLMESE</sequence>
<feature type="transmembrane region" description="Helical" evidence="1">
    <location>
        <begin position="20"/>
        <end position="41"/>
    </location>
</feature>
<dbReference type="AlphaFoldDB" id="A0A0F9BA81"/>